<protein>
    <submittedName>
        <fullName evidence="1">Uncharacterized protein</fullName>
    </submittedName>
</protein>
<dbReference type="RefSeq" id="WP_187015912.1">
    <property type="nucleotide sequence ID" value="NZ_JACOQI010000021.1"/>
</dbReference>
<comment type="caution">
    <text evidence="1">The sequence shown here is derived from an EMBL/GenBank/DDBJ whole genome shotgun (WGS) entry which is preliminary data.</text>
</comment>
<sequence length="132" mass="14778">MSYIKLNGREFDADVAISAYSRNFNVLDGDNAGRVMTGRMIRDIIGTYVGHKIKVFRRGGNYAGLDEFWAYLVEHSVDDSVMLEAADGQTTISYEAYYTSGTQDIESVSNGVNYWGEIEINFIPMEAQVVPK</sequence>
<gene>
    <name evidence="1" type="ORF">H8Z83_15575</name>
</gene>
<reference evidence="1" key="1">
    <citation type="submission" date="2020-08" db="EMBL/GenBank/DDBJ databases">
        <title>Genome public.</title>
        <authorList>
            <person name="Liu C."/>
            <person name="Sun Q."/>
        </authorList>
    </citation>
    <scope>NUCLEOTIDE SEQUENCE</scope>
    <source>
        <strain evidence="1">BX15</strain>
    </source>
</reference>
<organism evidence="1 2">
    <name type="scientific">Dysosmobacter segnis</name>
    <dbReference type="NCBI Taxonomy" id="2763042"/>
    <lineage>
        <taxon>Bacteria</taxon>
        <taxon>Bacillati</taxon>
        <taxon>Bacillota</taxon>
        <taxon>Clostridia</taxon>
        <taxon>Eubacteriales</taxon>
        <taxon>Oscillospiraceae</taxon>
        <taxon>Dysosmobacter</taxon>
    </lineage>
</organism>
<dbReference type="Proteomes" id="UP000620327">
    <property type="component" value="Unassembled WGS sequence"/>
</dbReference>
<accession>A0A923MKQ4</accession>
<keyword evidence="2" id="KW-1185">Reference proteome</keyword>
<name>A0A923MKQ4_9FIRM</name>
<evidence type="ECO:0000313" key="1">
    <source>
        <dbReference type="EMBL" id="MBC5771721.1"/>
    </source>
</evidence>
<dbReference type="EMBL" id="JACOQI010000021">
    <property type="protein sequence ID" value="MBC5771721.1"/>
    <property type="molecule type" value="Genomic_DNA"/>
</dbReference>
<evidence type="ECO:0000313" key="2">
    <source>
        <dbReference type="Proteomes" id="UP000620327"/>
    </source>
</evidence>
<dbReference type="AlphaFoldDB" id="A0A923MKQ4"/>
<proteinExistence type="predicted"/>